<sequence>MATAIASKANHLRNLCKHIRLYSYVGTLGQCRSTVASPSIIHALHHRTLPLIPPVLPFGLGIQSLVINQRYLLSTSTTPTAVESEKPVPKSDAKSHSEGAEKSGDSNQGKSDGGKPVRGGPVSWLSFLLLALTGAGIIWYYDREKKRHIEEINNASQAVKQGPSAGKAAIGGPFNLINHDGKRVTDKDFLGNWTMIYFGFTHCPDICPDELQKLAAAVDKTKEKGGIDVVPVFISVDPERDTVEQVREYVKEFHPKLVGLTGSPDEIKKVARAYRVYYMKTAEEDSDYLVDHSIVMYLMSPKMEFVKFFGKNNDVDSLADGVIKEIKQHKK</sequence>
<reference evidence="2" key="1">
    <citation type="journal article" date="2023" name="G3 (Bethesda)">
        <title>Genome assembly and association tests identify interacting loci associated with vigor, precocity, and sex in interspecific pistachio rootstocks.</title>
        <authorList>
            <person name="Palmer W."/>
            <person name="Jacygrad E."/>
            <person name="Sagayaradj S."/>
            <person name="Cavanaugh K."/>
            <person name="Han R."/>
            <person name="Bertier L."/>
            <person name="Beede B."/>
            <person name="Kafkas S."/>
            <person name="Golino D."/>
            <person name="Preece J."/>
            <person name="Michelmore R."/>
        </authorList>
    </citation>
    <scope>NUCLEOTIDE SEQUENCE [LARGE SCALE GENOMIC DNA]</scope>
</reference>
<evidence type="ECO:0000313" key="1">
    <source>
        <dbReference type="EMBL" id="KAJ0027620.1"/>
    </source>
</evidence>
<evidence type="ECO:0000313" key="2">
    <source>
        <dbReference type="Proteomes" id="UP001163603"/>
    </source>
</evidence>
<comment type="caution">
    <text evidence="1">The sequence shown here is derived from an EMBL/GenBank/DDBJ whole genome shotgun (WGS) entry which is preliminary data.</text>
</comment>
<organism evidence="1 2">
    <name type="scientific">Pistacia integerrima</name>
    <dbReference type="NCBI Taxonomy" id="434235"/>
    <lineage>
        <taxon>Eukaryota</taxon>
        <taxon>Viridiplantae</taxon>
        <taxon>Streptophyta</taxon>
        <taxon>Embryophyta</taxon>
        <taxon>Tracheophyta</taxon>
        <taxon>Spermatophyta</taxon>
        <taxon>Magnoliopsida</taxon>
        <taxon>eudicotyledons</taxon>
        <taxon>Gunneridae</taxon>
        <taxon>Pentapetalae</taxon>
        <taxon>rosids</taxon>
        <taxon>malvids</taxon>
        <taxon>Sapindales</taxon>
        <taxon>Anacardiaceae</taxon>
        <taxon>Pistacia</taxon>
    </lineage>
</organism>
<keyword evidence="2" id="KW-1185">Reference proteome</keyword>
<protein>
    <submittedName>
        <fullName evidence="1">Uncharacterized protein</fullName>
    </submittedName>
</protein>
<dbReference type="EMBL" id="CM047744">
    <property type="protein sequence ID" value="KAJ0027620.1"/>
    <property type="molecule type" value="Genomic_DNA"/>
</dbReference>
<name>A0ACC0Y095_9ROSI</name>
<gene>
    <name evidence="1" type="ORF">Pint_34873</name>
</gene>
<proteinExistence type="predicted"/>
<dbReference type="Proteomes" id="UP001163603">
    <property type="component" value="Chromosome 9"/>
</dbReference>
<accession>A0ACC0Y095</accession>